<evidence type="ECO:0000313" key="4">
    <source>
        <dbReference type="Proteomes" id="UP000183974"/>
    </source>
</evidence>
<dbReference type="AlphaFoldDB" id="A0A1M6XU85"/>
<dbReference type="EMBL" id="FRBR01000001">
    <property type="protein sequence ID" value="SHL09541.1"/>
    <property type="molecule type" value="Genomic_DNA"/>
</dbReference>
<feature type="domain" description="Dynamin N-terminal" evidence="2">
    <location>
        <begin position="24"/>
        <end position="170"/>
    </location>
</feature>
<organism evidence="3 4">
    <name type="scientific">Roseovarius pacificus</name>
    <dbReference type="NCBI Taxonomy" id="337701"/>
    <lineage>
        <taxon>Bacteria</taxon>
        <taxon>Pseudomonadati</taxon>
        <taxon>Pseudomonadota</taxon>
        <taxon>Alphaproteobacteria</taxon>
        <taxon>Rhodobacterales</taxon>
        <taxon>Roseobacteraceae</taxon>
        <taxon>Roseovarius</taxon>
    </lineage>
</organism>
<protein>
    <submittedName>
        <fullName evidence="3">Dynamin family protein</fullName>
    </submittedName>
</protein>
<dbReference type="Pfam" id="PF00350">
    <property type="entry name" value="Dynamin_N"/>
    <property type="match status" value="1"/>
</dbReference>
<evidence type="ECO:0000256" key="1">
    <source>
        <dbReference type="SAM" id="MobiDB-lite"/>
    </source>
</evidence>
<dbReference type="InterPro" id="IPR027417">
    <property type="entry name" value="P-loop_NTPase"/>
</dbReference>
<name>A0A1M6XU85_9RHOB</name>
<gene>
    <name evidence="3" type="ORF">SAMN05444398_101572</name>
</gene>
<dbReference type="SUPFAM" id="SSF52540">
    <property type="entry name" value="P-loop containing nucleoside triphosphate hydrolases"/>
    <property type="match status" value="1"/>
</dbReference>
<dbReference type="Proteomes" id="UP000183974">
    <property type="component" value="Unassembled WGS sequence"/>
</dbReference>
<keyword evidence="4" id="KW-1185">Reference proteome</keyword>
<feature type="compositionally biased region" description="Basic and acidic residues" evidence="1">
    <location>
        <begin position="290"/>
        <end position="305"/>
    </location>
</feature>
<reference evidence="3 4" key="1">
    <citation type="submission" date="2016-11" db="EMBL/GenBank/DDBJ databases">
        <authorList>
            <person name="Jaros S."/>
            <person name="Januszkiewicz K."/>
            <person name="Wedrychowicz H."/>
        </authorList>
    </citation>
    <scope>NUCLEOTIDE SEQUENCE [LARGE SCALE GENOMIC DNA]</scope>
    <source>
        <strain evidence="3 4">DSM 29589</strain>
    </source>
</reference>
<evidence type="ECO:0000259" key="2">
    <source>
        <dbReference type="Pfam" id="PF00350"/>
    </source>
</evidence>
<dbReference type="STRING" id="337701.SAMN05444398_101572"/>
<accession>A0A1M6XU85</accession>
<proteinExistence type="predicted"/>
<feature type="region of interest" description="Disordered" evidence="1">
    <location>
        <begin position="237"/>
        <end position="305"/>
    </location>
</feature>
<sequence length="305" mass="33199">MTKETTLDTADTSLRVAPRKPRLALMGEFSAGKSTLSKLLLGGAPMPVRVTATRLPPVWLSKGADSAVAIRHDGTETPCDITALDEVSVEDTRYIRLCNPSETLDICDLVDMPGISDPNLSTEAMLSLVDDIDCVVWCTPATQAWRQSEAAMWERIKDRTNGDNILLVTQADKLRNDRDTARMLARVRKETEGLFKAVYPISILKALDSGDDEAKWQASGAAEFVDHLVEMLLNPSSSAAQQAPHYTPPNAPSDMARSDDAGETSLALAGSDDDETASDPGIVPKRVRRVRTELRGRRTRPGADL</sequence>
<evidence type="ECO:0000313" key="3">
    <source>
        <dbReference type="EMBL" id="SHL09541.1"/>
    </source>
</evidence>
<dbReference type="InterPro" id="IPR045063">
    <property type="entry name" value="Dynamin_N"/>
</dbReference>
<dbReference type="Gene3D" id="3.40.50.300">
    <property type="entry name" value="P-loop containing nucleotide triphosphate hydrolases"/>
    <property type="match status" value="1"/>
</dbReference>